<dbReference type="AlphaFoldDB" id="A0A223S569"/>
<evidence type="ECO:0000259" key="3">
    <source>
        <dbReference type="Pfam" id="PF03372"/>
    </source>
</evidence>
<name>A0A223S569_9ACTN</name>
<dbReference type="InterPro" id="IPR005135">
    <property type="entry name" value="Endo/exonuclease/phosphatase"/>
</dbReference>
<reference evidence="4 5" key="1">
    <citation type="submission" date="2017-08" db="EMBL/GenBank/DDBJ databases">
        <title>The complete genome sequence of Nocardiopsis gilva YIM 90087.</title>
        <authorList>
            <person name="Yin M."/>
            <person name="Tang S."/>
        </authorList>
    </citation>
    <scope>NUCLEOTIDE SEQUENCE [LARGE SCALE GENOMIC DNA]</scope>
    <source>
        <strain evidence="4 5">YIM 90087</strain>
    </source>
</reference>
<accession>A0A223S569</accession>
<dbReference type="Gene3D" id="2.60.40.10">
    <property type="entry name" value="Immunoglobulins"/>
    <property type="match status" value="1"/>
</dbReference>
<evidence type="ECO:0000313" key="4">
    <source>
        <dbReference type="EMBL" id="ASU83159.1"/>
    </source>
</evidence>
<dbReference type="GO" id="GO:0003824">
    <property type="term" value="F:catalytic activity"/>
    <property type="evidence" value="ECO:0007669"/>
    <property type="project" value="InterPro"/>
</dbReference>
<dbReference type="GO" id="GO:0005975">
    <property type="term" value="P:carbohydrate metabolic process"/>
    <property type="evidence" value="ECO:0007669"/>
    <property type="project" value="UniProtKB-ARBA"/>
</dbReference>
<evidence type="ECO:0000313" key="5">
    <source>
        <dbReference type="Proteomes" id="UP000215005"/>
    </source>
</evidence>
<sequence>MRDWQRRVLAAVSVGMLALSAAPAAAGTEDSPESSGSLAASAEAVVAGESISFDYATAEPHDTNWIGLYDANGGGPVDEEYVSPSLDWQYTPGTEGTAEFATSSLEPGAYTAFYLARDGYTWLADPVDFQVHSDGEISFPVDEATLRNARVGDPYEARLGGLATDGGPGTVFRRVDGDDWIDVAEDGTISGTPDGTGGDARVTVEATGANGSTARLTAVVPVRERGQPLVDEVSVLSYNTWHGGTQVNGYHDKQVRFLLESGADIVGLQETEGRHAARLADALGWYHWQSSGSLGVVSRYPIVEEYGQVNASAGVRVALDGPDSQVNVWNAHLGYTPYGPYDACFSGMSVDEILAREAKSGRTQQITDTLEAMSGQVEAADETPVLLMGDFNAPSHLDWTEELREKNCGYADVPWPTAVRPTEAGLTDTYRAANPDPVATPGTTWSPLYPFHDGSTGRDEPQDRIDFIYQAGNGLTVRDSREMVVGEPRPVPDHADNEWTSDHAAVLTRFSVSG</sequence>
<dbReference type="KEGG" id="ngv:CDO52_10535"/>
<dbReference type="EMBL" id="CP022753">
    <property type="protein sequence ID" value="ASU83159.1"/>
    <property type="molecule type" value="Genomic_DNA"/>
</dbReference>
<dbReference type="PANTHER" id="PTHR41349">
    <property type="match status" value="1"/>
</dbReference>
<evidence type="ECO:0000256" key="2">
    <source>
        <dbReference type="SAM" id="SignalP"/>
    </source>
</evidence>
<keyword evidence="5" id="KW-1185">Reference proteome</keyword>
<dbReference type="Proteomes" id="UP000215005">
    <property type="component" value="Chromosome"/>
</dbReference>
<feature type="domain" description="Endonuclease/exonuclease/phosphatase" evidence="3">
    <location>
        <begin position="236"/>
        <end position="503"/>
    </location>
</feature>
<dbReference type="Pfam" id="PF03372">
    <property type="entry name" value="Exo_endo_phos"/>
    <property type="match status" value="1"/>
</dbReference>
<dbReference type="RefSeq" id="WP_094932347.1">
    <property type="nucleotide sequence ID" value="NZ_CP022753.1"/>
</dbReference>
<dbReference type="Gene3D" id="3.60.10.10">
    <property type="entry name" value="Endonuclease/exonuclease/phosphatase"/>
    <property type="match status" value="1"/>
</dbReference>
<dbReference type="OrthoDB" id="3414047at2"/>
<organism evidence="4 5">
    <name type="scientific">Nocardiopsis gilva YIM 90087</name>
    <dbReference type="NCBI Taxonomy" id="1235441"/>
    <lineage>
        <taxon>Bacteria</taxon>
        <taxon>Bacillati</taxon>
        <taxon>Actinomycetota</taxon>
        <taxon>Actinomycetes</taxon>
        <taxon>Streptosporangiales</taxon>
        <taxon>Nocardiopsidaceae</taxon>
        <taxon>Nocardiopsis</taxon>
    </lineage>
</organism>
<feature type="chain" id="PRO_5038750581" description="Endonuclease/exonuclease/phosphatase domain-containing protein" evidence="2">
    <location>
        <begin position="27"/>
        <end position="514"/>
    </location>
</feature>
<keyword evidence="2" id="KW-0732">Signal</keyword>
<proteinExistence type="predicted"/>
<feature type="region of interest" description="Disordered" evidence="1">
    <location>
        <begin position="428"/>
        <end position="448"/>
    </location>
</feature>
<evidence type="ECO:0000256" key="1">
    <source>
        <dbReference type="SAM" id="MobiDB-lite"/>
    </source>
</evidence>
<gene>
    <name evidence="4" type="ORF">CDO52_10535</name>
</gene>
<dbReference type="InterPro" id="IPR013783">
    <property type="entry name" value="Ig-like_fold"/>
</dbReference>
<dbReference type="SUPFAM" id="SSF56219">
    <property type="entry name" value="DNase I-like"/>
    <property type="match status" value="1"/>
</dbReference>
<dbReference type="PANTHER" id="PTHR41349:SF1">
    <property type="entry name" value="PROTEIN CBG08683"/>
    <property type="match status" value="1"/>
</dbReference>
<protein>
    <recommendedName>
        <fullName evidence="3">Endonuclease/exonuclease/phosphatase domain-containing protein</fullName>
    </recommendedName>
</protein>
<dbReference type="InterPro" id="IPR036691">
    <property type="entry name" value="Endo/exonu/phosph_ase_sf"/>
</dbReference>
<feature type="signal peptide" evidence="2">
    <location>
        <begin position="1"/>
        <end position="26"/>
    </location>
</feature>